<dbReference type="EMBL" id="PGOL01000308">
    <property type="protein sequence ID" value="PKI72818.1"/>
    <property type="molecule type" value="Genomic_DNA"/>
</dbReference>
<feature type="compositionally biased region" description="Low complexity" evidence="1">
    <location>
        <begin position="166"/>
        <end position="184"/>
    </location>
</feature>
<evidence type="ECO:0000259" key="2">
    <source>
        <dbReference type="Pfam" id="PF25597"/>
    </source>
</evidence>
<keyword evidence="4" id="KW-1185">Reference proteome</keyword>
<sequence>MPTSILGNKSPHEVLLGKPPNYDNLRVFGSLCYAHHRNRDEDKFAAQSCRCIFVGYPNGKKRWRLYDLQSMEFFVSRDVRFCENKFPFADSISAKIDSSKGTDPLFLDKEVALGDESQWEESCCRPGPWNGAAIGTSRPAQSSSTLVTTRGSTDARPDSPASPIVLAAPDALASLPSSGPPNSL</sequence>
<gene>
    <name evidence="3" type="ORF">CRG98_006798</name>
</gene>
<dbReference type="Proteomes" id="UP000233551">
    <property type="component" value="Unassembled WGS sequence"/>
</dbReference>
<dbReference type="Pfam" id="PF25597">
    <property type="entry name" value="SH3_retrovirus"/>
    <property type="match status" value="1"/>
</dbReference>
<proteinExistence type="predicted"/>
<feature type="region of interest" description="Disordered" evidence="1">
    <location>
        <begin position="132"/>
        <end position="184"/>
    </location>
</feature>
<comment type="caution">
    <text evidence="3">The sequence shown here is derived from an EMBL/GenBank/DDBJ whole genome shotgun (WGS) entry which is preliminary data.</text>
</comment>
<evidence type="ECO:0000313" key="4">
    <source>
        <dbReference type="Proteomes" id="UP000233551"/>
    </source>
</evidence>
<feature type="compositionally biased region" description="Polar residues" evidence="1">
    <location>
        <begin position="138"/>
        <end position="152"/>
    </location>
</feature>
<accession>A0A2I0KWJ1</accession>
<organism evidence="3 4">
    <name type="scientific">Punica granatum</name>
    <name type="common">Pomegranate</name>
    <dbReference type="NCBI Taxonomy" id="22663"/>
    <lineage>
        <taxon>Eukaryota</taxon>
        <taxon>Viridiplantae</taxon>
        <taxon>Streptophyta</taxon>
        <taxon>Embryophyta</taxon>
        <taxon>Tracheophyta</taxon>
        <taxon>Spermatophyta</taxon>
        <taxon>Magnoliopsida</taxon>
        <taxon>eudicotyledons</taxon>
        <taxon>Gunneridae</taxon>
        <taxon>Pentapetalae</taxon>
        <taxon>rosids</taxon>
        <taxon>malvids</taxon>
        <taxon>Myrtales</taxon>
        <taxon>Lythraceae</taxon>
        <taxon>Punica</taxon>
    </lineage>
</organism>
<evidence type="ECO:0000313" key="3">
    <source>
        <dbReference type="EMBL" id="PKI72818.1"/>
    </source>
</evidence>
<dbReference type="InterPro" id="IPR057670">
    <property type="entry name" value="SH3_retrovirus"/>
</dbReference>
<feature type="domain" description="Retroviral polymerase SH3-like" evidence="2">
    <location>
        <begin position="30"/>
        <end position="91"/>
    </location>
</feature>
<dbReference type="STRING" id="22663.A0A2I0KWJ1"/>
<protein>
    <recommendedName>
        <fullName evidence="2">Retroviral polymerase SH3-like domain-containing protein</fullName>
    </recommendedName>
</protein>
<reference evidence="3 4" key="1">
    <citation type="submission" date="2017-11" db="EMBL/GenBank/DDBJ databases">
        <title>De-novo sequencing of pomegranate (Punica granatum L.) genome.</title>
        <authorList>
            <person name="Akparov Z."/>
            <person name="Amiraslanov A."/>
            <person name="Hajiyeva S."/>
            <person name="Abbasov M."/>
            <person name="Kaur K."/>
            <person name="Hamwieh A."/>
            <person name="Solovyev V."/>
            <person name="Salamov A."/>
            <person name="Braich B."/>
            <person name="Kosarev P."/>
            <person name="Mahmoud A."/>
            <person name="Hajiyev E."/>
            <person name="Babayeva S."/>
            <person name="Izzatullayeva V."/>
            <person name="Mammadov A."/>
            <person name="Mammadov A."/>
            <person name="Sharifova S."/>
            <person name="Ojaghi J."/>
            <person name="Eynullazada K."/>
            <person name="Bayramov B."/>
            <person name="Abdulazimova A."/>
            <person name="Shahmuradov I."/>
        </authorList>
    </citation>
    <scope>NUCLEOTIDE SEQUENCE [LARGE SCALE GENOMIC DNA]</scope>
    <source>
        <strain evidence="4">cv. AG2017</strain>
        <tissue evidence="3">Leaf</tissue>
    </source>
</reference>
<evidence type="ECO:0000256" key="1">
    <source>
        <dbReference type="SAM" id="MobiDB-lite"/>
    </source>
</evidence>
<name>A0A2I0KWJ1_PUNGR</name>
<dbReference type="AlphaFoldDB" id="A0A2I0KWJ1"/>